<dbReference type="PATRIC" id="fig|1423816.3.peg.2088"/>
<comment type="similarity">
    <text evidence="1">Belongs to the OsmC/Ohr family.</text>
</comment>
<comment type="caution">
    <text evidence="2">The sequence shown here is derived from an EMBL/GenBank/DDBJ whole genome shotgun (WGS) entry which is preliminary data.</text>
</comment>
<dbReference type="InterPro" id="IPR036102">
    <property type="entry name" value="OsmC/Ohrsf"/>
</dbReference>
<reference evidence="2 3" key="1">
    <citation type="journal article" date="2015" name="Genome Announc.">
        <title>Expanding the biotechnology potential of lactobacilli through comparative genomics of 213 strains and associated genera.</title>
        <authorList>
            <person name="Sun Z."/>
            <person name="Harris H.M."/>
            <person name="McCann A."/>
            <person name="Guo C."/>
            <person name="Argimon S."/>
            <person name="Zhang W."/>
            <person name="Yang X."/>
            <person name="Jeffery I.B."/>
            <person name="Cooney J.C."/>
            <person name="Kagawa T.F."/>
            <person name="Liu W."/>
            <person name="Song Y."/>
            <person name="Salvetti E."/>
            <person name="Wrobel A."/>
            <person name="Rasinkangas P."/>
            <person name="Parkhill J."/>
            <person name="Rea M.C."/>
            <person name="O'Sullivan O."/>
            <person name="Ritari J."/>
            <person name="Douillard F.P."/>
            <person name="Paul Ross R."/>
            <person name="Yang R."/>
            <person name="Briner A.E."/>
            <person name="Felis G.E."/>
            <person name="de Vos W.M."/>
            <person name="Barrangou R."/>
            <person name="Klaenhammer T.R."/>
            <person name="Caufield P.W."/>
            <person name="Cui Y."/>
            <person name="Zhang H."/>
            <person name="O'Toole P.W."/>
        </authorList>
    </citation>
    <scope>NUCLEOTIDE SEQUENCE [LARGE SCALE GENOMIC DNA]</scope>
    <source>
        <strain evidence="2 3">DSM 20178</strain>
    </source>
</reference>
<accession>A0A0R1ELR6</accession>
<dbReference type="Pfam" id="PF02566">
    <property type="entry name" value="OsmC"/>
    <property type="match status" value="1"/>
</dbReference>
<evidence type="ECO:0000313" key="2">
    <source>
        <dbReference type="EMBL" id="KRK09822.1"/>
    </source>
</evidence>
<dbReference type="eggNOG" id="COG1764">
    <property type="taxonomic scope" value="Bacteria"/>
</dbReference>
<dbReference type="InterPro" id="IPR019953">
    <property type="entry name" value="OHR"/>
</dbReference>
<dbReference type="SUPFAM" id="SSF82784">
    <property type="entry name" value="OsmC-like"/>
    <property type="match status" value="1"/>
</dbReference>
<proteinExistence type="inferred from homology"/>
<dbReference type="PANTHER" id="PTHR33797:SF2">
    <property type="entry name" value="ORGANIC HYDROPEROXIDE RESISTANCE PROTEIN-LIKE"/>
    <property type="match status" value="1"/>
</dbReference>
<organism evidence="2 3">
    <name type="scientific">Lacticaseibacillus zeae DSM 20178 = KCTC 3804</name>
    <dbReference type="NCBI Taxonomy" id="1423816"/>
    <lineage>
        <taxon>Bacteria</taxon>
        <taxon>Bacillati</taxon>
        <taxon>Bacillota</taxon>
        <taxon>Bacilli</taxon>
        <taxon>Lactobacillales</taxon>
        <taxon>Lactobacillaceae</taxon>
        <taxon>Lacticaseibacillus</taxon>
    </lineage>
</organism>
<sequence>MKASKQERMDSMAERSLYHTYVRNENGLVGESYVEGNQGLALGVSSSLIDAPGTNPEQFIAFALSTCFNATIRIVQHREGTAEDSQLRTRVDIERDKIGYKFIVDAQILMPSHTREEAQKIVTQALDECPVAKLLKENENVSFRIVDEFTDEPTLGE</sequence>
<evidence type="ECO:0000313" key="3">
    <source>
        <dbReference type="Proteomes" id="UP000051984"/>
    </source>
</evidence>
<dbReference type="InterPro" id="IPR015946">
    <property type="entry name" value="KH_dom-like_a/b"/>
</dbReference>
<dbReference type="GO" id="GO:0006979">
    <property type="term" value="P:response to oxidative stress"/>
    <property type="evidence" value="ECO:0007669"/>
    <property type="project" value="InterPro"/>
</dbReference>
<dbReference type="PANTHER" id="PTHR33797">
    <property type="entry name" value="ORGANIC HYDROPEROXIDE RESISTANCE PROTEIN-LIKE"/>
    <property type="match status" value="1"/>
</dbReference>
<dbReference type="Proteomes" id="UP000051984">
    <property type="component" value="Unassembled WGS sequence"/>
</dbReference>
<dbReference type="EMBL" id="AZCT01000028">
    <property type="protein sequence ID" value="KRK09822.1"/>
    <property type="molecule type" value="Genomic_DNA"/>
</dbReference>
<dbReference type="Gene3D" id="3.30.300.20">
    <property type="match status" value="1"/>
</dbReference>
<gene>
    <name evidence="2" type="ORF">FD51_GL002006</name>
</gene>
<evidence type="ECO:0000256" key="1">
    <source>
        <dbReference type="ARBA" id="ARBA00007378"/>
    </source>
</evidence>
<protein>
    <submittedName>
        <fullName evidence="2">Redox protein, regulator of disulfide bond formation</fullName>
    </submittedName>
</protein>
<dbReference type="AlphaFoldDB" id="A0A0R1ELR6"/>
<name>A0A0R1ELR6_LACZE</name>
<dbReference type="InterPro" id="IPR003718">
    <property type="entry name" value="OsmC/Ohr_fam"/>
</dbReference>